<sequence length="56" mass="6304">MKVYEDVDSLSEFGDTISLDYHGSVLVSGEDAYGHNRILDKNLNGVPFKKVETDER</sequence>
<gene>
    <name evidence="1" type="ORF">NEH16_27965</name>
</gene>
<keyword evidence="2" id="KW-1185">Reference proteome</keyword>
<protein>
    <submittedName>
        <fullName evidence="1">Uncharacterized protein</fullName>
    </submittedName>
</protein>
<dbReference type="Gene3D" id="2.60.120.620">
    <property type="entry name" value="q2cbj1_9rhob like domain"/>
    <property type="match status" value="1"/>
</dbReference>
<dbReference type="RefSeq" id="WP_265545692.1">
    <property type="nucleotide sequence ID" value="NZ_CP098740.1"/>
</dbReference>
<dbReference type="Proteomes" id="UP001164963">
    <property type="component" value="Chromosome"/>
</dbReference>
<evidence type="ECO:0000313" key="1">
    <source>
        <dbReference type="EMBL" id="UZK57409.1"/>
    </source>
</evidence>
<dbReference type="EMBL" id="CP098740">
    <property type="protein sequence ID" value="UZK57409.1"/>
    <property type="molecule type" value="Genomic_DNA"/>
</dbReference>
<accession>A0ABY6Q0A9</accession>
<reference evidence="1" key="1">
    <citation type="journal article" date="2022" name="Front. Microbiol.">
        <title>Mirubactin C rescues the lethal effect of cell wall biosynthesis mutations in Bacillus subtilis.</title>
        <authorList>
            <person name="Kepplinger B."/>
            <person name="Wen X."/>
            <person name="Tyler A.R."/>
            <person name="Kim B.Y."/>
            <person name="Brown J."/>
            <person name="Banks P."/>
            <person name="Dashti Y."/>
            <person name="Mackenzie E.S."/>
            <person name="Wills C."/>
            <person name="Kawai Y."/>
            <person name="Waldron K.J."/>
            <person name="Allenby N.E.E."/>
            <person name="Wu L.J."/>
            <person name="Hall M.J."/>
            <person name="Errington J."/>
        </authorList>
    </citation>
    <scope>NUCLEOTIDE SEQUENCE</scope>
    <source>
        <strain evidence="1">MDA8-470</strain>
    </source>
</reference>
<name>A0ABY6Q0A9_9ACTN</name>
<proteinExistence type="predicted"/>
<organism evidence="1 2">
    <name type="scientific">Streptomyces drozdowiczii</name>
    <dbReference type="NCBI Taxonomy" id="202862"/>
    <lineage>
        <taxon>Bacteria</taxon>
        <taxon>Bacillati</taxon>
        <taxon>Actinomycetota</taxon>
        <taxon>Actinomycetes</taxon>
        <taxon>Kitasatosporales</taxon>
        <taxon>Streptomycetaceae</taxon>
        <taxon>Streptomyces</taxon>
    </lineage>
</organism>
<evidence type="ECO:0000313" key="2">
    <source>
        <dbReference type="Proteomes" id="UP001164963"/>
    </source>
</evidence>